<evidence type="ECO:0000259" key="2">
    <source>
        <dbReference type="Pfam" id="PF01266"/>
    </source>
</evidence>
<protein>
    <submittedName>
        <fullName evidence="3">FAD-dependent oxidoreductase</fullName>
    </submittedName>
</protein>
<dbReference type="AlphaFoldDB" id="F2UN52"/>
<dbReference type="Gene3D" id="3.50.50.60">
    <property type="entry name" value="FAD/NAD(P)-binding domain"/>
    <property type="match status" value="1"/>
</dbReference>
<feature type="compositionally biased region" description="Polar residues" evidence="1">
    <location>
        <begin position="122"/>
        <end position="135"/>
    </location>
</feature>
<dbReference type="PANTHER" id="PTHR13847:SF150">
    <property type="entry name" value="OXIDOREDUCTASE TDA3-RELATED"/>
    <property type="match status" value="1"/>
</dbReference>
<dbReference type="GeneID" id="16070049"/>
<organism evidence="4">
    <name type="scientific">Salpingoeca rosetta (strain ATCC 50818 / BSB-021)</name>
    <dbReference type="NCBI Taxonomy" id="946362"/>
    <lineage>
        <taxon>Eukaryota</taxon>
        <taxon>Choanoflagellata</taxon>
        <taxon>Craspedida</taxon>
        <taxon>Salpingoecidae</taxon>
        <taxon>Salpingoeca</taxon>
    </lineage>
</organism>
<accession>F2UN52</accession>
<evidence type="ECO:0000313" key="3">
    <source>
        <dbReference type="EMBL" id="EGD78551.1"/>
    </source>
</evidence>
<dbReference type="InterPro" id="IPR006076">
    <property type="entry name" value="FAD-dep_OxRdtase"/>
</dbReference>
<name>F2UN52_SALR5</name>
<dbReference type="eggNOG" id="KOG2852">
    <property type="taxonomic scope" value="Eukaryota"/>
</dbReference>
<feature type="region of interest" description="Disordered" evidence="1">
    <location>
        <begin position="170"/>
        <end position="196"/>
    </location>
</feature>
<keyword evidence="4" id="KW-1185">Reference proteome</keyword>
<dbReference type="SUPFAM" id="SSF51905">
    <property type="entry name" value="FAD/NAD(P)-binding domain"/>
    <property type="match status" value="1"/>
</dbReference>
<evidence type="ECO:0000313" key="4">
    <source>
        <dbReference type="Proteomes" id="UP000007799"/>
    </source>
</evidence>
<dbReference type="PANTHER" id="PTHR13847">
    <property type="entry name" value="SARCOSINE DEHYDROGENASE-RELATED"/>
    <property type="match status" value="1"/>
</dbReference>
<dbReference type="EMBL" id="GL832983">
    <property type="protein sequence ID" value="EGD78551.1"/>
    <property type="molecule type" value="Genomic_DNA"/>
</dbReference>
<dbReference type="STRING" id="946362.F2UN52"/>
<dbReference type="InterPro" id="IPR036188">
    <property type="entry name" value="FAD/NAD-bd_sf"/>
</dbReference>
<dbReference type="Gene3D" id="3.30.9.10">
    <property type="entry name" value="D-Amino Acid Oxidase, subunit A, domain 2"/>
    <property type="match status" value="1"/>
</dbReference>
<dbReference type="InParanoid" id="F2UN52"/>
<feature type="domain" description="FAD dependent oxidoreductase" evidence="2">
    <location>
        <begin position="16"/>
        <end position="374"/>
    </location>
</feature>
<evidence type="ECO:0000256" key="1">
    <source>
        <dbReference type="SAM" id="MobiDB-lite"/>
    </source>
</evidence>
<dbReference type="Pfam" id="PF01266">
    <property type="entry name" value="DAO"/>
    <property type="match status" value="1"/>
</dbReference>
<proteinExistence type="predicted"/>
<dbReference type="OrthoDB" id="424974at2759"/>
<feature type="region of interest" description="Disordered" evidence="1">
    <location>
        <begin position="115"/>
        <end position="135"/>
    </location>
</feature>
<dbReference type="RefSeq" id="XP_004989500.1">
    <property type="nucleotide sequence ID" value="XM_004989443.1"/>
</dbReference>
<sequence length="395" mass="41437">MSDEEQTRRSGGGGVDVVVVGGGAVGVCTAYYLSSLGRRVAVVEKTGVACAASGKAGGFLARDWCDGGPTEALARAGFDLHASLAEEHDNPWEYRRLNTIAVKHFTRSKDKVRTKSTPWIDGSSSKEQVLGTPETTAQVTPGKFVRALMQAAQSRGAVLVEEEVTGLITAEGDGDGREGKGGEATTTADATADARNPRITGVRLASGQELRAPKVVLAMGPWTHVAREWLRSVPDITGDKAHSIVLRPPQDSGIDATAVFIGYSDKGKMEHPEIYPRPDGSVYVCGCGDNTPLPPSAGDITPSAGRCEALREIAGRLSSHLHGLVPETTQACYLPISPDGLPAIGELCSGLYVAAGHSCWGILMSPSTGRAMAEFLTSGAATSVDIRAFDPKRLI</sequence>
<dbReference type="OMA" id="DDTVYAC"/>
<feature type="compositionally biased region" description="Low complexity" evidence="1">
    <location>
        <begin position="183"/>
        <end position="194"/>
    </location>
</feature>
<dbReference type="Proteomes" id="UP000007799">
    <property type="component" value="Unassembled WGS sequence"/>
</dbReference>
<dbReference type="GO" id="GO:0005737">
    <property type="term" value="C:cytoplasm"/>
    <property type="evidence" value="ECO:0007669"/>
    <property type="project" value="TreeGrafter"/>
</dbReference>
<dbReference type="KEGG" id="sre:PTSG_09243"/>
<gene>
    <name evidence="3" type="ORF">PTSG_09243</name>
</gene>
<reference evidence="3" key="1">
    <citation type="submission" date="2009-08" db="EMBL/GenBank/DDBJ databases">
        <title>Annotation of Salpingoeca rosetta.</title>
        <authorList>
            <consortium name="The Broad Institute Genome Sequencing Platform"/>
            <person name="Russ C."/>
            <person name="Cuomo C."/>
            <person name="Burger G."/>
            <person name="Gray M.W."/>
            <person name="Holland P.W.H."/>
            <person name="King N."/>
            <person name="Lang F.B.F."/>
            <person name="Roger A.J."/>
            <person name="Ruiz-Trillo I."/>
            <person name="Young S.K."/>
            <person name="Zeng Q."/>
            <person name="Gargeya S."/>
            <person name="Alvarado L."/>
            <person name="Berlin A."/>
            <person name="Chapman S.B."/>
            <person name="Chen Z."/>
            <person name="Freedman E."/>
            <person name="Gellesch M."/>
            <person name="Goldberg J."/>
            <person name="Griggs A."/>
            <person name="Gujja S."/>
            <person name="Heilman E."/>
            <person name="Heiman D."/>
            <person name="Howarth C."/>
            <person name="Mehta T."/>
            <person name="Neiman D."/>
            <person name="Pearson M."/>
            <person name="Roberts A."/>
            <person name="Saif S."/>
            <person name="Shea T."/>
            <person name="Shenoy N."/>
            <person name="Sisk P."/>
            <person name="Stolte C."/>
            <person name="Sykes S."/>
            <person name="White J."/>
            <person name="Yandava C."/>
            <person name="Haas B."/>
            <person name="Nusbaum C."/>
            <person name="Birren B."/>
        </authorList>
    </citation>
    <scope>NUCLEOTIDE SEQUENCE [LARGE SCALE GENOMIC DNA]</scope>
    <source>
        <strain evidence="3">ATCC 50818</strain>
    </source>
</reference>